<dbReference type="EMBL" id="RWJN01000260">
    <property type="protein sequence ID" value="TCD64020.1"/>
    <property type="molecule type" value="Genomic_DNA"/>
</dbReference>
<gene>
    <name evidence="2" type="ORF">EIP91_004654</name>
</gene>
<evidence type="ECO:0000313" key="2">
    <source>
        <dbReference type="EMBL" id="TCD64020.1"/>
    </source>
</evidence>
<evidence type="ECO:0000313" key="3">
    <source>
        <dbReference type="Proteomes" id="UP000292702"/>
    </source>
</evidence>
<dbReference type="Proteomes" id="UP000292702">
    <property type="component" value="Unassembled WGS sequence"/>
</dbReference>
<proteinExistence type="predicted"/>
<keyword evidence="3" id="KW-1185">Reference proteome</keyword>
<accession>A0A4R0R8E8</accession>
<organism evidence="2 3">
    <name type="scientific">Steccherinum ochraceum</name>
    <dbReference type="NCBI Taxonomy" id="92696"/>
    <lineage>
        <taxon>Eukaryota</taxon>
        <taxon>Fungi</taxon>
        <taxon>Dikarya</taxon>
        <taxon>Basidiomycota</taxon>
        <taxon>Agaricomycotina</taxon>
        <taxon>Agaricomycetes</taxon>
        <taxon>Polyporales</taxon>
        <taxon>Steccherinaceae</taxon>
        <taxon>Steccherinum</taxon>
    </lineage>
</organism>
<name>A0A4R0R8E8_9APHY</name>
<sequence>MDSPCLEHRKPKTLHLNRTALRISMAADSPCIAPGPIAQRLTRLEPAERAQRTYFKHTPLKQRTADDALADGQSDRNSDVEPSPVNDRTSR</sequence>
<dbReference type="AlphaFoldDB" id="A0A4R0R8E8"/>
<comment type="caution">
    <text evidence="2">The sequence shown here is derived from an EMBL/GenBank/DDBJ whole genome shotgun (WGS) entry which is preliminary data.</text>
</comment>
<feature type="compositionally biased region" description="Basic and acidic residues" evidence="1">
    <location>
        <begin position="42"/>
        <end position="51"/>
    </location>
</feature>
<protein>
    <submittedName>
        <fullName evidence="2">Uncharacterized protein</fullName>
    </submittedName>
</protein>
<evidence type="ECO:0000256" key="1">
    <source>
        <dbReference type="SAM" id="MobiDB-lite"/>
    </source>
</evidence>
<feature type="region of interest" description="Disordered" evidence="1">
    <location>
        <begin position="42"/>
        <end position="91"/>
    </location>
</feature>
<reference evidence="2 3" key="1">
    <citation type="submission" date="2018-11" db="EMBL/GenBank/DDBJ databases">
        <title>Genome assembly of Steccherinum ochraceum LE-BIN_3174, the white-rot fungus of the Steccherinaceae family (The Residual Polyporoid clade, Polyporales, Basidiomycota).</title>
        <authorList>
            <person name="Fedorova T.V."/>
            <person name="Glazunova O.A."/>
            <person name="Landesman E.O."/>
            <person name="Moiseenko K.V."/>
            <person name="Psurtseva N.V."/>
            <person name="Savinova O.S."/>
            <person name="Shakhova N.V."/>
            <person name="Tyazhelova T.V."/>
            <person name="Vasina D.V."/>
        </authorList>
    </citation>
    <scope>NUCLEOTIDE SEQUENCE [LARGE SCALE GENOMIC DNA]</scope>
    <source>
        <strain evidence="2 3">LE-BIN_3174</strain>
    </source>
</reference>